<evidence type="ECO:0000256" key="1">
    <source>
        <dbReference type="SAM" id="Phobius"/>
    </source>
</evidence>
<keyword evidence="3" id="KW-1185">Reference proteome</keyword>
<dbReference type="InParanoid" id="A0A077ZVS9"/>
<gene>
    <name evidence="2" type="primary">Contig2817.g3018</name>
    <name evidence="2" type="ORF">STYLEM_3043</name>
</gene>
<dbReference type="InterPro" id="IPR052994">
    <property type="entry name" value="Tiny_macrocysts_regulators"/>
</dbReference>
<feature type="transmembrane region" description="Helical" evidence="1">
    <location>
        <begin position="409"/>
        <end position="430"/>
    </location>
</feature>
<organism evidence="2 3">
    <name type="scientific">Stylonychia lemnae</name>
    <name type="common">Ciliate</name>
    <dbReference type="NCBI Taxonomy" id="5949"/>
    <lineage>
        <taxon>Eukaryota</taxon>
        <taxon>Sar</taxon>
        <taxon>Alveolata</taxon>
        <taxon>Ciliophora</taxon>
        <taxon>Intramacronucleata</taxon>
        <taxon>Spirotrichea</taxon>
        <taxon>Stichotrichia</taxon>
        <taxon>Sporadotrichida</taxon>
        <taxon>Oxytrichidae</taxon>
        <taxon>Stylonychinae</taxon>
        <taxon>Stylonychia</taxon>
    </lineage>
</organism>
<dbReference type="PANTHER" id="PTHR31600:SF2">
    <property type="entry name" value="GAMETE ENRICHED GENE 10 PROTEIN-RELATED"/>
    <property type="match status" value="1"/>
</dbReference>
<dbReference type="OrthoDB" id="328036at2759"/>
<dbReference type="Gene3D" id="3.30.450.20">
    <property type="entry name" value="PAS domain"/>
    <property type="match status" value="1"/>
</dbReference>
<accession>A0A077ZVS9</accession>
<dbReference type="PANTHER" id="PTHR31600">
    <property type="entry name" value="TINY MACROCYSTS PROTEIN B-RELATED"/>
    <property type="match status" value="1"/>
</dbReference>
<sequence length="570" mass="65341">MSLGTQISDSIYKLKILTKKLEDNHVLKKDLGKYQIYALFHLEMLHDPLTSSQMANFIKNSLALRTKDKFFGIMSNNGGAAIQLHNQIADVGVSIISAWGGGRSNWEFLYGNKAFCDLFKIPESNLQGRNINQIMPRQIALFHDSIIRKFYLDGHPKILGKLRVLTAKANDGYLIPIQLRINFYYHPKFSYSFVAQAERIKYWNLFNEEQNRILTSDCMMLLTDDNLNVIEFSKSFLTYTGLNAQKIENNEEVTGFKENLQNFLVDIQKSFAQDFGTNTILPEKENIGIVNKIVTCRKFNSEMDSFDHLQTFPCLLNYFQQRILANNDEIRLNIFMILPLSKHPDFELMGSQTGLYSKKFSTSQVVYKKSTSTGNPITEGRELQDKSSSHYAKNLLFQRKAPKILKINAAVLACTIVSFLIISIYNLAAFTDKHQQISGRLTAMSYISQRNANMRASILNIKTIHLIVQDLKNLNQSSVLPPNRSRIDYYLRNMITNLGIVRDQADKLNTFISLNKQYFSFNLNFDNLTFLTDQGYMYKINVVFKQATKLLGSYSEALTVADFVNEKPKV</sequence>
<dbReference type="InterPro" id="IPR035965">
    <property type="entry name" value="PAS-like_dom_sf"/>
</dbReference>
<name>A0A077ZVS9_STYLE</name>
<proteinExistence type="predicted"/>
<reference evidence="2 3" key="1">
    <citation type="submission" date="2014-06" db="EMBL/GenBank/DDBJ databases">
        <authorList>
            <person name="Swart Estienne"/>
        </authorList>
    </citation>
    <scope>NUCLEOTIDE SEQUENCE [LARGE SCALE GENOMIC DNA]</scope>
    <source>
        <strain evidence="2 3">130c</strain>
    </source>
</reference>
<evidence type="ECO:0000313" key="3">
    <source>
        <dbReference type="Proteomes" id="UP000039865"/>
    </source>
</evidence>
<evidence type="ECO:0000313" key="2">
    <source>
        <dbReference type="EMBL" id="CDW74050.1"/>
    </source>
</evidence>
<dbReference type="AlphaFoldDB" id="A0A077ZVS9"/>
<dbReference type="Proteomes" id="UP000039865">
    <property type="component" value="Unassembled WGS sequence"/>
</dbReference>
<keyword evidence="1" id="KW-0812">Transmembrane</keyword>
<dbReference type="SUPFAM" id="SSF55785">
    <property type="entry name" value="PYP-like sensor domain (PAS domain)"/>
    <property type="match status" value="1"/>
</dbReference>
<dbReference type="EMBL" id="CCKQ01002951">
    <property type="protein sequence ID" value="CDW74050.1"/>
    <property type="molecule type" value="Genomic_DNA"/>
</dbReference>
<keyword evidence="1" id="KW-0472">Membrane</keyword>
<protein>
    <submittedName>
        <fullName evidence="2">Pas domain s-box family protein</fullName>
    </submittedName>
</protein>
<keyword evidence="1" id="KW-1133">Transmembrane helix</keyword>